<evidence type="ECO:0000256" key="1">
    <source>
        <dbReference type="SAM" id="MobiDB-lite"/>
    </source>
</evidence>
<keyword evidence="2" id="KW-0472">Membrane</keyword>
<dbReference type="EMBL" id="RKLU01000002">
    <property type="protein sequence ID" value="TQQ82636.1"/>
    <property type="molecule type" value="Genomic_DNA"/>
</dbReference>
<keyword evidence="2" id="KW-0812">Transmembrane</keyword>
<dbReference type="InterPro" id="IPR058486">
    <property type="entry name" value="DUF8173"/>
</dbReference>
<dbReference type="Pfam" id="PF26514">
    <property type="entry name" value="DUF8173"/>
    <property type="match status" value="1"/>
</dbReference>
<feature type="domain" description="DUF8173" evidence="3">
    <location>
        <begin position="194"/>
        <end position="338"/>
    </location>
</feature>
<dbReference type="OrthoDB" id="293642at2157"/>
<dbReference type="RefSeq" id="WP_142978901.1">
    <property type="nucleotide sequence ID" value="NZ_RKLU01000002.1"/>
</dbReference>
<feature type="transmembrane region" description="Helical" evidence="2">
    <location>
        <begin position="270"/>
        <end position="292"/>
    </location>
</feature>
<gene>
    <name evidence="4" type="ORF">EGH24_04080</name>
</gene>
<evidence type="ECO:0000313" key="4">
    <source>
        <dbReference type="EMBL" id="TQQ82636.1"/>
    </source>
</evidence>
<sequence length="379" mass="37341">MSISVDMTAEWILLGGLVIALILSVATGPAAAQAVQGAAGSVIIEEGETVSSVETVAGSIVIEGTVTGDVSGVAGSIRVTEGGRVGGSIVGAAGDVRIDGTVGGDVNAGAGNVRVTDTATISGDVAVGGGSVLIDGRIDGDVQAGGESVTLGPNAAIGGELRYDADEFTRDGAATVAGGVVNDPSLGSGAGAVTLPNGAATVYSLLANLVLGAILLLVFPAFSARVAGRVANNPGKTGGVGLLTLFGMPIALVLIAITIVGIPLAVLGVMAFGLGIWVGVVYGQYAVGAWVLRQTGRDDRWVALVGGLVGFAVLGLIPILGSVLELVALLLGLGAVTLGVRDAFQSRRQPGPSDRRTAFESGFTPTESGRSTEGTADNS</sequence>
<protein>
    <submittedName>
        <fullName evidence="4">Polymer-forming cytoskeletal protein</fullName>
    </submittedName>
</protein>
<feature type="transmembrane region" description="Helical" evidence="2">
    <location>
        <begin position="205"/>
        <end position="228"/>
    </location>
</feature>
<feature type="region of interest" description="Disordered" evidence="1">
    <location>
        <begin position="347"/>
        <end position="379"/>
    </location>
</feature>
<dbReference type="Proteomes" id="UP000705823">
    <property type="component" value="Unassembled WGS sequence"/>
</dbReference>
<feature type="transmembrane region" description="Helical" evidence="2">
    <location>
        <begin position="301"/>
        <end position="320"/>
    </location>
</feature>
<evidence type="ECO:0000313" key="5">
    <source>
        <dbReference type="Proteomes" id="UP000705823"/>
    </source>
</evidence>
<feature type="transmembrane region" description="Helical" evidence="2">
    <location>
        <begin position="240"/>
        <end position="264"/>
    </location>
</feature>
<keyword evidence="2" id="KW-1133">Transmembrane helix</keyword>
<dbReference type="AlphaFoldDB" id="A0A8J8TD25"/>
<evidence type="ECO:0000256" key="2">
    <source>
        <dbReference type="SAM" id="Phobius"/>
    </source>
</evidence>
<accession>A0A8J8TD25</accession>
<reference evidence="4" key="1">
    <citation type="submission" date="2019-02" db="EMBL/GenBank/DDBJ databases">
        <title>Halonotius sp. a new haloarchaeum isolated from saline soil.</title>
        <authorList>
            <person name="Duran-Viseras A."/>
            <person name="Sanchez-Porro C."/>
            <person name="Ventosa A."/>
        </authorList>
    </citation>
    <scope>NUCLEOTIDE SEQUENCE</scope>
    <source>
        <strain evidence="4">F15B</strain>
    </source>
</reference>
<comment type="caution">
    <text evidence="4">The sequence shown here is derived from an EMBL/GenBank/DDBJ whole genome shotgun (WGS) entry which is preliminary data.</text>
</comment>
<name>A0A8J8TD25_9EURY</name>
<proteinExistence type="predicted"/>
<feature type="compositionally biased region" description="Polar residues" evidence="1">
    <location>
        <begin position="363"/>
        <end position="379"/>
    </location>
</feature>
<organism evidence="4 5">
    <name type="scientific">Halonotius terrestris</name>
    <dbReference type="NCBI Taxonomy" id="2487750"/>
    <lineage>
        <taxon>Archaea</taxon>
        <taxon>Methanobacteriati</taxon>
        <taxon>Methanobacteriota</taxon>
        <taxon>Stenosarchaea group</taxon>
        <taxon>Halobacteria</taxon>
        <taxon>Halobacteriales</taxon>
        <taxon>Haloferacaceae</taxon>
        <taxon>Halonotius</taxon>
    </lineage>
</organism>
<evidence type="ECO:0000259" key="3">
    <source>
        <dbReference type="Pfam" id="PF26514"/>
    </source>
</evidence>
<keyword evidence="5" id="KW-1185">Reference proteome</keyword>